<comment type="caution">
    <text evidence="11">The sequence shown here is derived from an EMBL/GenBank/DDBJ whole genome shotgun (WGS) entry which is preliminary data.</text>
</comment>
<organism evidence="11 12">
    <name type="scientific">Aliiroseovarius salicola</name>
    <dbReference type="NCBI Taxonomy" id="3009082"/>
    <lineage>
        <taxon>Bacteria</taxon>
        <taxon>Pseudomonadati</taxon>
        <taxon>Pseudomonadota</taxon>
        <taxon>Alphaproteobacteria</taxon>
        <taxon>Rhodobacterales</taxon>
        <taxon>Paracoccaceae</taxon>
        <taxon>Aliiroseovarius</taxon>
    </lineage>
</organism>
<dbReference type="SUPFAM" id="SSF158791">
    <property type="entry name" value="MgtE N-terminal domain-like"/>
    <property type="match status" value="1"/>
</dbReference>
<proteinExistence type="inferred from homology"/>
<dbReference type="SUPFAM" id="SSF161093">
    <property type="entry name" value="MgtE membrane domain-like"/>
    <property type="match status" value="1"/>
</dbReference>
<accession>A0ABT4W0T7</accession>
<dbReference type="InterPro" id="IPR006668">
    <property type="entry name" value="Mg_transptr_MgtE_intracell_dom"/>
</dbReference>
<feature type="transmembrane region" description="Helical" evidence="9">
    <location>
        <begin position="434"/>
        <end position="461"/>
    </location>
</feature>
<feature type="transmembrane region" description="Helical" evidence="9">
    <location>
        <begin position="299"/>
        <end position="317"/>
    </location>
</feature>
<keyword evidence="9" id="KW-0479">Metal-binding</keyword>
<feature type="transmembrane region" description="Helical" evidence="9">
    <location>
        <begin position="401"/>
        <end position="422"/>
    </location>
</feature>
<evidence type="ECO:0000256" key="2">
    <source>
        <dbReference type="ARBA" id="ARBA00009749"/>
    </source>
</evidence>
<dbReference type="Pfam" id="PF01769">
    <property type="entry name" value="MgtE"/>
    <property type="match status" value="1"/>
</dbReference>
<dbReference type="Pfam" id="PF03448">
    <property type="entry name" value="MgtE_N"/>
    <property type="match status" value="1"/>
</dbReference>
<reference evidence="11 12" key="1">
    <citation type="submission" date="2023-01" db="EMBL/GenBank/DDBJ databases">
        <authorList>
            <person name="Yoon J.-W."/>
        </authorList>
    </citation>
    <scope>NUCLEOTIDE SEQUENCE [LARGE SCALE GENOMIC DNA]</scope>
    <source>
        <strain evidence="11 12">KMU-50</strain>
    </source>
</reference>
<evidence type="ECO:0000256" key="7">
    <source>
        <dbReference type="ARBA" id="ARBA00023136"/>
    </source>
</evidence>
<evidence type="ECO:0000256" key="6">
    <source>
        <dbReference type="ARBA" id="ARBA00022989"/>
    </source>
</evidence>
<evidence type="ECO:0000313" key="11">
    <source>
        <dbReference type="EMBL" id="MDA5093393.1"/>
    </source>
</evidence>
<comment type="subunit">
    <text evidence="9">Homodimer.</text>
</comment>
<evidence type="ECO:0000313" key="12">
    <source>
        <dbReference type="Proteomes" id="UP001528040"/>
    </source>
</evidence>
<dbReference type="CDD" id="cd04606">
    <property type="entry name" value="CBS_pair_Mg_transporter"/>
    <property type="match status" value="1"/>
</dbReference>
<dbReference type="RefSeq" id="WP_271053089.1">
    <property type="nucleotide sequence ID" value="NZ_JAQIIO010000002.1"/>
</dbReference>
<dbReference type="SUPFAM" id="SSF54631">
    <property type="entry name" value="CBS-domain pair"/>
    <property type="match status" value="1"/>
</dbReference>
<dbReference type="InterPro" id="IPR000644">
    <property type="entry name" value="CBS_dom"/>
</dbReference>
<protein>
    <recommendedName>
        <fullName evidence="9">Magnesium transporter MgtE</fullName>
    </recommendedName>
</protein>
<keyword evidence="12" id="KW-1185">Reference proteome</keyword>
<feature type="transmembrane region" description="Helical" evidence="9">
    <location>
        <begin position="323"/>
        <end position="352"/>
    </location>
</feature>
<comment type="subcellular location">
    <subcellularLocation>
        <location evidence="9">Cell membrane</location>
        <topology evidence="9">Multi-pass membrane protein</topology>
    </subcellularLocation>
    <subcellularLocation>
        <location evidence="1">Membrane</location>
        <topology evidence="1">Multi-pass membrane protein</topology>
    </subcellularLocation>
</comment>
<dbReference type="InterPro" id="IPR006667">
    <property type="entry name" value="SLC41_membr_dom"/>
</dbReference>
<evidence type="ECO:0000259" key="10">
    <source>
        <dbReference type="PROSITE" id="PS51371"/>
    </source>
</evidence>
<gene>
    <name evidence="11" type="primary">mgtE</name>
    <name evidence="11" type="ORF">O2N63_04760</name>
</gene>
<evidence type="ECO:0000256" key="4">
    <source>
        <dbReference type="ARBA" id="ARBA00022692"/>
    </source>
</evidence>
<feature type="transmembrane region" description="Helical" evidence="9">
    <location>
        <begin position="373"/>
        <end position="395"/>
    </location>
</feature>
<evidence type="ECO:0000256" key="8">
    <source>
        <dbReference type="PROSITE-ProRule" id="PRU00703"/>
    </source>
</evidence>
<keyword evidence="7 9" id="KW-0472">Membrane</keyword>
<keyword evidence="4 9" id="KW-0812">Transmembrane</keyword>
<comment type="function">
    <text evidence="9">Acts as a magnesium transporter.</text>
</comment>
<evidence type="ECO:0000256" key="3">
    <source>
        <dbReference type="ARBA" id="ARBA00022448"/>
    </source>
</evidence>
<name>A0ABT4W0T7_9RHOB</name>
<dbReference type="Gene3D" id="3.10.580.10">
    <property type="entry name" value="CBS-domain"/>
    <property type="match status" value="1"/>
</dbReference>
<dbReference type="InterPro" id="IPR036739">
    <property type="entry name" value="SLC41_membr_dom_sf"/>
</dbReference>
<dbReference type="InterPro" id="IPR046342">
    <property type="entry name" value="CBS_dom_sf"/>
</dbReference>
<keyword evidence="9" id="KW-1003">Cell membrane</keyword>
<keyword evidence="6 9" id="KW-1133">Transmembrane helix</keyword>
<comment type="similarity">
    <text evidence="2 9">Belongs to the SLC41A transporter family.</text>
</comment>
<dbReference type="NCBIfam" id="TIGR00400">
    <property type="entry name" value="mgtE"/>
    <property type="match status" value="1"/>
</dbReference>
<dbReference type="Pfam" id="PF00571">
    <property type="entry name" value="CBS"/>
    <property type="match status" value="1"/>
</dbReference>
<dbReference type="EMBL" id="JAQIIO010000002">
    <property type="protein sequence ID" value="MDA5093393.1"/>
    <property type="molecule type" value="Genomic_DNA"/>
</dbReference>
<dbReference type="Gene3D" id="1.10.357.20">
    <property type="entry name" value="SLC41 divalent cation transporters, integral membrane domain"/>
    <property type="match status" value="1"/>
</dbReference>
<dbReference type="InterPro" id="IPR006669">
    <property type="entry name" value="MgtE_transporter"/>
</dbReference>
<dbReference type="Proteomes" id="UP001528040">
    <property type="component" value="Unassembled WGS sequence"/>
</dbReference>
<evidence type="ECO:0000256" key="9">
    <source>
        <dbReference type="RuleBase" id="RU362011"/>
    </source>
</evidence>
<dbReference type="PANTHER" id="PTHR43773:SF1">
    <property type="entry name" value="MAGNESIUM TRANSPORTER MGTE"/>
    <property type="match status" value="1"/>
</dbReference>
<dbReference type="PANTHER" id="PTHR43773">
    <property type="entry name" value="MAGNESIUM TRANSPORTER MGTE"/>
    <property type="match status" value="1"/>
</dbReference>
<keyword evidence="3 9" id="KW-0813">Transport</keyword>
<keyword evidence="8" id="KW-0129">CBS domain</keyword>
<dbReference type="SMART" id="SM00924">
    <property type="entry name" value="MgtE_N"/>
    <property type="match status" value="1"/>
</dbReference>
<evidence type="ECO:0000256" key="5">
    <source>
        <dbReference type="ARBA" id="ARBA00022842"/>
    </source>
</evidence>
<dbReference type="SMART" id="SM00116">
    <property type="entry name" value="CBS"/>
    <property type="match status" value="1"/>
</dbReference>
<sequence length="462" mass="50186">MLDDQVTEDVLPEEGDYELDRDVFGPVKAALDSGNAGALALALEPLHPADIADLMEQLSDDDRTEFVRLYGSGFDGEILSELDERLREDVVEAMEPEVLAEAVRELETDDVVDLIEDLDDPQAEAVLDALDDDDRVVVEQSLSYPEESAGRLMQRELVAAPQHWNVGQTIDFLRSQTDLPEQFYHVILVDPRMRPTGYVTLGRLMGSLRATPLTAIIEESFRTIPVRQDEGEVAYAFNQYHLISAPVVDDDDRLVGVITIDDAMGILDEEHEEDILRLAGVGEESSLTDKVIETTKRRFPWLAVNLVTSILASLVIAQFDAVIAQFVALAVLMPIVASMGGNAGTQSLTVAVRALATKDLTTGNVWRVIRREAIVGLVNGVIFAVVMGVVGVIWFSTPMLGVVIGIAMVVNLVVAGLAGVMIPVTLERMDIDPALASGAFVTTVTDVVGFFAFLGLAAVMLL</sequence>
<feature type="domain" description="CBS" evidence="10">
    <location>
        <begin position="216"/>
        <end position="273"/>
    </location>
</feature>
<dbReference type="PROSITE" id="PS51371">
    <property type="entry name" value="CBS"/>
    <property type="match status" value="1"/>
</dbReference>
<evidence type="ECO:0000256" key="1">
    <source>
        <dbReference type="ARBA" id="ARBA00004141"/>
    </source>
</evidence>
<keyword evidence="5 9" id="KW-0460">Magnesium</keyword>
<dbReference type="InterPro" id="IPR038076">
    <property type="entry name" value="MgtE_N_sf"/>
</dbReference>
<dbReference type="Gene3D" id="1.25.60.10">
    <property type="entry name" value="MgtE N-terminal domain-like"/>
    <property type="match status" value="1"/>
</dbReference>